<proteinExistence type="predicted"/>
<dbReference type="EMBL" id="KI979492">
    <property type="protein sequence ID" value="EXK76523.1"/>
    <property type="molecule type" value="Genomic_DNA"/>
</dbReference>
<evidence type="ECO:0000313" key="2">
    <source>
        <dbReference type="Proteomes" id="UP000030663"/>
    </source>
</evidence>
<dbReference type="OrthoDB" id="2156052at2759"/>
<evidence type="ECO:0000313" key="1">
    <source>
        <dbReference type="EMBL" id="EXK76523.1"/>
    </source>
</evidence>
<dbReference type="Proteomes" id="UP000030663">
    <property type="component" value="Unassembled WGS sequence"/>
</dbReference>
<organism evidence="1 2">
    <name type="scientific">Fusarium oxysporum f. sp. raphani 54005</name>
    <dbReference type="NCBI Taxonomy" id="1089458"/>
    <lineage>
        <taxon>Eukaryota</taxon>
        <taxon>Fungi</taxon>
        <taxon>Dikarya</taxon>
        <taxon>Ascomycota</taxon>
        <taxon>Pezizomycotina</taxon>
        <taxon>Sordariomycetes</taxon>
        <taxon>Hypocreomycetidae</taxon>
        <taxon>Hypocreales</taxon>
        <taxon>Nectriaceae</taxon>
        <taxon>Fusarium</taxon>
        <taxon>Fusarium oxysporum species complex</taxon>
    </lineage>
</organism>
<accession>X0BCG8</accession>
<keyword evidence="2" id="KW-1185">Reference proteome</keyword>
<sequence>MVGKGTQYGYVCTGETYIFLHIPRDPSCVYYSVCIPSLDVEDDDENRLHLTAVAQVYVFVLQAIRSPLPSQAWHNAADQLDTWAVEHDDVLRSIPCDAPQSKAHRTIQSTTMERFHTLADPNAFAMPASRS</sequence>
<protein>
    <submittedName>
        <fullName evidence="1">Uncharacterized protein</fullName>
    </submittedName>
</protein>
<reference evidence="1 2" key="1">
    <citation type="submission" date="2011-11" db="EMBL/GenBank/DDBJ databases">
        <title>The Genome Sequence of Fusarium oxysporum PHW815.</title>
        <authorList>
            <consortium name="The Broad Institute Genome Sequencing Platform"/>
            <person name="Ma L.-J."/>
            <person name="Gale L.R."/>
            <person name="Schwartz D.C."/>
            <person name="Zhou S."/>
            <person name="Corby-Kistler H."/>
            <person name="Young S.K."/>
            <person name="Zeng Q."/>
            <person name="Gargeya S."/>
            <person name="Fitzgerald M."/>
            <person name="Haas B."/>
            <person name="Abouelleil A."/>
            <person name="Alvarado L."/>
            <person name="Arachchi H.M."/>
            <person name="Berlin A."/>
            <person name="Brown A."/>
            <person name="Chapman S.B."/>
            <person name="Chen Z."/>
            <person name="Dunbar C."/>
            <person name="Freedman E."/>
            <person name="Gearin G."/>
            <person name="Goldberg J."/>
            <person name="Griggs A."/>
            <person name="Gujja S."/>
            <person name="Heiman D."/>
            <person name="Howarth C."/>
            <person name="Larson L."/>
            <person name="Lui A."/>
            <person name="MacDonald P.J.P."/>
            <person name="Montmayeur A."/>
            <person name="Murphy C."/>
            <person name="Neiman D."/>
            <person name="Pearson M."/>
            <person name="Priest M."/>
            <person name="Roberts A."/>
            <person name="Saif S."/>
            <person name="Shea T."/>
            <person name="Shenoy N."/>
            <person name="Sisk P."/>
            <person name="Stolte C."/>
            <person name="Sykes S."/>
            <person name="Wortman J."/>
            <person name="Nusbaum C."/>
            <person name="Birren B."/>
        </authorList>
    </citation>
    <scope>NUCLEOTIDE SEQUENCE [LARGE SCALE GENOMIC DNA]</scope>
    <source>
        <strain evidence="1 2">54005</strain>
    </source>
</reference>
<dbReference type="HOGENOM" id="CLU_1927683_0_0_1"/>
<dbReference type="AlphaFoldDB" id="X0BCG8"/>
<name>X0BCG8_FUSOX</name>
<gene>
    <name evidence="1" type="ORF">FOQG_18731</name>
</gene>